<evidence type="ECO:0008006" key="3">
    <source>
        <dbReference type="Google" id="ProtNLM"/>
    </source>
</evidence>
<dbReference type="EMBL" id="CYHG01000005">
    <property type="protein sequence ID" value="CUB04064.1"/>
    <property type="molecule type" value="Genomic_DNA"/>
</dbReference>
<dbReference type="InterPro" id="IPR046897">
    <property type="entry name" value="ABC-3C_MC6"/>
</dbReference>
<dbReference type="AlphaFoldDB" id="A0A0K6ILT9"/>
<dbReference type="RefSeq" id="WP_055463017.1">
    <property type="nucleotide sequence ID" value="NZ_CYHG01000005.1"/>
</dbReference>
<evidence type="ECO:0000313" key="1">
    <source>
        <dbReference type="EMBL" id="CUB04064.1"/>
    </source>
</evidence>
<proteinExistence type="predicted"/>
<keyword evidence="2" id="KW-1185">Reference proteome</keyword>
<dbReference type="STRING" id="1137284.GCA_001418205_01923"/>
<gene>
    <name evidence="1" type="ORF">Ga0061065_105156</name>
</gene>
<dbReference type="Pfam" id="PF20293">
    <property type="entry name" value="MC6"/>
    <property type="match status" value="1"/>
</dbReference>
<protein>
    <recommendedName>
        <fullName evidence="3">DprA winged helix domain-containing protein</fullName>
    </recommendedName>
</protein>
<organism evidence="1 2">
    <name type="scientific">Marinomonas fungiae</name>
    <dbReference type="NCBI Taxonomy" id="1137284"/>
    <lineage>
        <taxon>Bacteria</taxon>
        <taxon>Pseudomonadati</taxon>
        <taxon>Pseudomonadota</taxon>
        <taxon>Gammaproteobacteria</taxon>
        <taxon>Oceanospirillales</taxon>
        <taxon>Oceanospirillaceae</taxon>
        <taxon>Marinomonas</taxon>
    </lineage>
</organism>
<reference evidence="2" key="1">
    <citation type="submission" date="2015-08" db="EMBL/GenBank/DDBJ databases">
        <authorList>
            <person name="Varghese N."/>
        </authorList>
    </citation>
    <scope>NUCLEOTIDE SEQUENCE [LARGE SCALE GENOMIC DNA]</scope>
    <source>
        <strain evidence="2">JCM 18476</strain>
    </source>
</reference>
<sequence>MLSPQKHIRLSESLLGLGANILNLLSRPQTPEQIYDKLKNLNLLISHDFEHIILALDFLYACGAIELNEQGKVVKCS</sequence>
<evidence type="ECO:0000313" key="2">
    <source>
        <dbReference type="Proteomes" id="UP000182769"/>
    </source>
</evidence>
<name>A0A0K6ILT9_9GAMM</name>
<dbReference type="Proteomes" id="UP000182769">
    <property type="component" value="Unassembled WGS sequence"/>
</dbReference>
<accession>A0A0K6ILT9</accession>